<dbReference type="GO" id="GO:0004311">
    <property type="term" value="F:geranylgeranyl diphosphate synthase activity"/>
    <property type="evidence" value="ECO:0007669"/>
    <property type="project" value="InterPro"/>
</dbReference>
<dbReference type="SFLD" id="SFLDG01018">
    <property type="entry name" value="Squalene/Phytoene_Synthase_Lik"/>
    <property type="match status" value="1"/>
</dbReference>
<dbReference type="PROSITE" id="PS01045">
    <property type="entry name" value="SQUALEN_PHYTOEN_SYN_2"/>
    <property type="match status" value="1"/>
</dbReference>
<dbReference type="InterPro" id="IPR033904">
    <property type="entry name" value="Trans_IPPS_HH"/>
</dbReference>
<dbReference type="AlphaFoldDB" id="E6PJ39"/>
<dbReference type="EMBL" id="CABL01000019">
    <property type="protein sequence ID" value="CBH76481.1"/>
    <property type="molecule type" value="Genomic_DNA"/>
</dbReference>
<sequence length="292" mass="32358">MGEREQTPSDVNDPEDIARSARWCAQVMRVHAKSFYFSTRVLPRAKREAVEALYGLFRSADDLADEPGPTLDERRRGFAMLRRSVEALSHGEPASEAPWGAAVARALERFPIAIEDILALVAGCESDLEPSPLATYAELERYARAVAGTVGRCSMAILGASDEDSLARGERLGIAMQYTNILRDVAEDERSGRSYLPEREVERIGRREVMRALAQLARKDYREAFVLAARVPNDGSRWALLATADIYGGIVDEVERRGFNPDSGRAIVPTPAKIARAIRCWVRAYTGFASIR</sequence>
<evidence type="ECO:0000256" key="1">
    <source>
        <dbReference type="ARBA" id="ARBA00022679"/>
    </source>
</evidence>
<protein>
    <submittedName>
        <fullName evidence="2">Putative phytoene synthase CrtB-like</fullName>
        <ecNumber evidence="2">2.5.1.-</ecNumber>
    </submittedName>
</protein>
<comment type="caution">
    <text evidence="2">The sequence shown here is derived from an EMBL/GenBank/DDBJ whole genome shotgun (WGS) entry which is preliminary data.</text>
</comment>
<evidence type="ECO:0000313" key="2">
    <source>
        <dbReference type="EMBL" id="CBH76481.1"/>
    </source>
</evidence>
<dbReference type="CDD" id="cd00683">
    <property type="entry name" value="Trans_IPPS_HH"/>
    <property type="match status" value="1"/>
</dbReference>
<dbReference type="GO" id="GO:0051996">
    <property type="term" value="F:squalene synthase [NAD(P)H] activity"/>
    <property type="evidence" value="ECO:0007669"/>
    <property type="project" value="InterPro"/>
</dbReference>
<organism evidence="2">
    <name type="scientific">mine drainage metagenome</name>
    <dbReference type="NCBI Taxonomy" id="410659"/>
    <lineage>
        <taxon>unclassified sequences</taxon>
        <taxon>metagenomes</taxon>
        <taxon>ecological metagenomes</taxon>
    </lineage>
</organism>
<accession>E6PJ39</accession>
<gene>
    <name evidence="2" type="ORF">CARN1_0961</name>
</gene>
<reference evidence="2" key="1">
    <citation type="submission" date="2009-10" db="EMBL/GenBank/DDBJ databases">
        <title>Diversity of trophic interactions inside an arsenic-rich microbial ecosystem.</title>
        <authorList>
            <person name="Bertin P.N."/>
            <person name="Heinrich-Salmeron A."/>
            <person name="Pelletier E."/>
            <person name="Goulhen-Chollet F."/>
            <person name="Arsene-Ploetze F."/>
            <person name="Gallien S."/>
            <person name="Calteau A."/>
            <person name="Vallenet D."/>
            <person name="Casiot C."/>
            <person name="Chane-Woon-Ming B."/>
            <person name="Giloteaux L."/>
            <person name="Barakat M."/>
            <person name="Bonnefoy V."/>
            <person name="Bruneel O."/>
            <person name="Chandler M."/>
            <person name="Cleiss J."/>
            <person name="Duran R."/>
            <person name="Elbaz-Poulichet F."/>
            <person name="Fonknechten N."/>
            <person name="Lauga B."/>
            <person name="Mornico D."/>
            <person name="Ortet P."/>
            <person name="Schaeffer C."/>
            <person name="Siguier P."/>
            <person name="Alexander Thil Smith A."/>
            <person name="Van Dorsselaer A."/>
            <person name="Weissenbach J."/>
            <person name="Medigue C."/>
            <person name="Le Paslier D."/>
        </authorList>
    </citation>
    <scope>NUCLEOTIDE SEQUENCE</scope>
</reference>
<proteinExistence type="predicted"/>
<dbReference type="Gene3D" id="1.10.600.10">
    <property type="entry name" value="Farnesyl Diphosphate Synthase"/>
    <property type="match status" value="1"/>
</dbReference>
<dbReference type="GO" id="GO:0008299">
    <property type="term" value="P:isoprenoid biosynthetic process"/>
    <property type="evidence" value="ECO:0007669"/>
    <property type="project" value="UniProtKB-ARBA"/>
</dbReference>
<dbReference type="EC" id="2.5.1.-" evidence="2"/>
<dbReference type="InterPro" id="IPR008949">
    <property type="entry name" value="Isoprenoid_synthase_dom_sf"/>
</dbReference>
<dbReference type="PROSITE" id="PS01044">
    <property type="entry name" value="SQUALEN_PHYTOEN_SYN_1"/>
    <property type="match status" value="1"/>
</dbReference>
<dbReference type="PANTHER" id="PTHR31480">
    <property type="entry name" value="BIFUNCTIONAL LYCOPENE CYCLASE/PHYTOENE SYNTHASE"/>
    <property type="match status" value="1"/>
</dbReference>
<dbReference type="Pfam" id="PF00494">
    <property type="entry name" value="SQS_PSY"/>
    <property type="match status" value="1"/>
</dbReference>
<dbReference type="SFLD" id="SFLDS00005">
    <property type="entry name" value="Isoprenoid_Synthase_Type_I"/>
    <property type="match status" value="1"/>
</dbReference>
<keyword evidence="1 2" id="KW-0808">Transferase</keyword>
<dbReference type="InterPro" id="IPR019845">
    <property type="entry name" value="Squalene/phytoene_synthase_CS"/>
</dbReference>
<dbReference type="SUPFAM" id="SSF48576">
    <property type="entry name" value="Terpenoid synthases"/>
    <property type="match status" value="1"/>
</dbReference>
<dbReference type="InterPro" id="IPR002060">
    <property type="entry name" value="Squ/phyt_synthse"/>
</dbReference>
<name>E6PJ39_9ZZZZ</name>
<dbReference type="InterPro" id="IPR044843">
    <property type="entry name" value="Trans_IPPS_bact-type"/>
</dbReference>
<dbReference type="SFLD" id="SFLDG01212">
    <property type="entry name" value="Phytoene_synthase_like"/>
    <property type="match status" value="1"/>
</dbReference>